<keyword evidence="2" id="KW-1185">Reference proteome</keyword>
<name>A0ABY6HHH9_9FIRM</name>
<gene>
    <name evidence="1" type="ORF">LNN31_06160</name>
</gene>
<evidence type="ECO:0000313" key="1">
    <source>
        <dbReference type="EMBL" id="UYO63998.1"/>
    </source>
</evidence>
<organism evidence="1 2">
    <name type="scientific">Acetobacterium wieringae</name>
    <dbReference type="NCBI Taxonomy" id="52694"/>
    <lineage>
        <taxon>Bacteria</taxon>
        <taxon>Bacillati</taxon>
        <taxon>Bacillota</taxon>
        <taxon>Clostridia</taxon>
        <taxon>Eubacteriales</taxon>
        <taxon>Eubacteriaceae</taxon>
        <taxon>Acetobacterium</taxon>
    </lineage>
</organism>
<sequence length="98" mass="11564">MEIQKNQTLISNEEVKLGYLFAEILSGNRHSENELRKVVNYVDIDFPENFFILVLKSRHDNRNRDELTFLVNCVLMIRRFSVCVSHDNEVIIPPLFIL</sequence>
<dbReference type="EMBL" id="CP087994">
    <property type="protein sequence ID" value="UYO63998.1"/>
    <property type="molecule type" value="Genomic_DNA"/>
</dbReference>
<dbReference type="RefSeq" id="WP_228882692.1">
    <property type="nucleotide sequence ID" value="NZ_CABIIK010000054.1"/>
</dbReference>
<reference evidence="1" key="1">
    <citation type="submission" date="2021-11" db="EMBL/GenBank/DDBJ databases">
        <title>Isoprene-degrading acetogen.</title>
        <authorList>
            <person name="Yang Y."/>
            <person name="Jin H."/>
            <person name="Yan J."/>
        </authorList>
    </citation>
    <scope>NUCLEOTIDE SEQUENCE</scope>
    <source>
        <strain evidence="1">Berkeley</strain>
    </source>
</reference>
<accession>A0ABY6HHH9</accession>
<proteinExistence type="predicted"/>
<evidence type="ECO:0000313" key="2">
    <source>
        <dbReference type="Proteomes" id="UP001163550"/>
    </source>
</evidence>
<protein>
    <submittedName>
        <fullName evidence="1">Uncharacterized protein</fullName>
    </submittedName>
</protein>
<dbReference type="Proteomes" id="UP001163550">
    <property type="component" value="Chromosome"/>
</dbReference>